<name>A0A931FNK5_9HYPH</name>
<evidence type="ECO:0000313" key="2">
    <source>
        <dbReference type="EMBL" id="MBF9232417.1"/>
    </source>
</evidence>
<dbReference type="InterPro" id="IPR004360">
    <property type="entry name" value="Glyas_Fos-R_dOase_dom"/>
</dbReference>
<dbReference type="InterPro" id="IPR037523">
    <property type="entry name" value="VOC_core"/>
</dbReference>
<dbReference type="Gene3D" id="3.10.180.10">
    <property type="entry name" value="2,3-Dihydroxybiphenyl 1,2-Dioxygenase, domain 1"/>
    <property type="match status" value="1"/>
</dbReference>
<dbReference type="PROSITE" id="PS51819">
    <property type="entry name" value="VOC"/>
    <property type="match status" value="1"/>
</dbReference>
<accession>A0A931FNK5</accession>
<dbReference type="InterPro" id="IPR029068">
    <property type="entry name" value="Glyas_Bleomycin-R_OHBP_Dase"/>
</dbReference>
<dbReference type="PANTHER" id="PTHR21366:SF14">
    <property type="entry name" value="GLYOXALASE DOMAIN-CONTAINING PROTEIN 5"/>
    <property type="match status" value="1"/>
</dbReference>
<dbReference type="AlphaFoldDB" id="A0A931FNK5"/>
<dbReference type="PANTHER" id="PTHR21366">
    <property type="entry name" value="GLYOXALASE FAMILY PROTEIN"/>
    <property type="match status" value="1"/>
</dbReference>
<gene>
    <name evidence="2" type="ORF">I2H38_03380</name>
</gene>
<sequence>MTQTSLPPFALTGLDHVVFRSAASERLVAFYRDVLGCALEREQPQLGLIQLRAGRSLIDIVSVDGPLGRAGGRAPGTEGRNVDHICLGVRPFDEAALRAHFAHHGISIDSAGPRYGAEGEGQSLYIRDPDGNTVEIKGSAT</sequence>
<dbReference type="EMBL" id="JADQDO010000001">
    <property type="protein sequence ID" value="MBF9232417.1"/>
    <property type="molecule type" value="Genomic_DNA"/>
</dbReference>
<organism evidence="2 3">
    <name type="scientific">Microvirga alba</name>
    <dbReference type="NCBI Taxonomy" id="2791025"/>
    <lineage>
        <taxon>Bacteria</taxon>
        <taxon>Pseudomonadati</taxon>
        <taxon>Pseudomonadota</taxon>
        <taxon>Alphaproteobacteria</taxon>
        <taxon>Hyphomicrobiales</taxon>
        <taxon>Methylobacteriaceae</taxon>
        <taxon>Microvirga</taxon>
    </lineage>
</organism>
<keyword evidence="3" id="KW-1185">Reference proteome</keyword>
<dbReference type="Proteomes" id="UP000599312">
    <property type="component" value="Unassembled WGS sequence"/>
</dbReference>
<evidence type="ECO:0000313" key="3">
    <source>
        <dbReference type="Proteomes" id="UP000599312"/>
    </source>
</evidence>
<feature type="domain" description="VOC" evidence="1">
    <location>
        <begin position="13"/>
        <end position="139"/>
    </location>
</feature>
<dbReference type="Pfam" id="PF00903">
    <property type="entry name" value="Glyoxalase"/>
    <property type="match status" value="1"/>
</dbReference>
<dbReference type="RefSeq" id="WP_196270373.1">
    <property type="nucleotide sequence ID" value="NZ_JADQDO010000001.1"/>
</dbReference>
<comment type="caution">
    <text evidence="2">The sequence shown here is derived from an EMBL/GenBank/DDBJ whole genome shotgun (WGS) entry which is preliminary data.</text>
</comment>
<dbReference type="InterPro" id="IPR050383">
    <property type="entry name" value="GlyoxalaseI/FosfomycinResist"/>
</dbReference>
<reference evidence="2" key="1">
    <citation type="submission" date="2020-11" db="EMBL/GenBank/DDBJ databases">
        <authorList>
            <person name="Kim M.K."/>
        </authorList>
    </citation>
    <scope>NUCLEOTIDE SEQUENCE</scope>
    <source>
        <strain evidence="2">BT350</strain>
    </source>
</reference>
<dbReference type="SUPFAM" id="SSF54593">
    <property type="entry name" value="Glyoxalase/Bleomycin resistance protein/Dihydroxybiphenyl dioxygenase"/>
    <property type="match status" value="1"/>
</dbReference>
<protein>
    <submittedName>
        <fullName evidence="2">VOC family protein</fullName>
    </submittedName>
</protein>
<evidence type="ECO:0000259" key="1">
    <source>
        <dbReference type="PROSITE" id="PS51819"/>
    </source>
</evidence>
<proteinExistence type="predicted"/>